<evidence type="ECO:0000313" key="4">
    <source>
        <dbReference type="Proteomes" id="UP001069090"/>
    </source>
</evidence>
<dbReference type="GO" id="GO:0000160">
    <property type="term" value="P:phosphorelay signal transduction system"/>
    <property type="evidence" value="ECO:0007669"/>
    <property type="project" value="InterPro"/>
</dbReference>
<accession>A0A9J6RI22</accession>
<evidence type="ECO:0000313" key="3">
    <source>
        <dbReference type="EMBL" id="MCZ0863912.1"/>
    </source>
</evidence>
<dbReference type="Proteomes" id="UP001069090">
    <property type="component" value="Unassembled WGS sequence"/>
</dbReference>
<dbReference type="AlphaFoldDB" id="A0A9J6RI22"/>
<name>A0A9J6RI22_9GAMM</name>
<dbReference type="CDD" id="cd00156">
    <property type="entry name" value="REC"/>
    <property type="match status" value="1"/>
</dbReference>
<gene>
    <name evidence="3" type="ORF">O0V09_01790</name>
</gene>
<keyword evidence="1" id="KW-0597">Phosphoprotein</keyword>
<comment type="caution">
    <text evidence="3">The sequence shown here is derived from an EMBL/GenBank/DDBJ whole genome shotgun (WGS) entry which is preliminary data.</text>
</comment>
<evidence type="ECO:0000259" key="2">
    <source>
        <dbReference type="PROSITE" id="PS50110"/>
    </source>
</evidence>
<proteinExistence type="predicted"/>
<dbReference type="RefSeq" id="WP_258330060.1">
    <property type="nucleotide sequence ID" value="NZ_JAPTGG010000001.1"/>
</dbReference>
<feature type="modified residue" description="4-aspartylphosphate" evidence="1">
    <location>
        <position position="63"/>
    </location>
</feature>
<dbReference type="SMART" id="SM00448">
    <property type="entry name" value="REC"/>
    <property type="match status" value="1"/>
</dbReference>
<dbReference type="EMBL" id="JAPTGG010000001">
    <property type="protein sequence ID" value="MCZ0863912.1"/>
    <property type="molecule type" value="Genomic_DNA"/>
</dbReference>
<evidence type="ECO:0000256" key="1">
    <source>
        <dbReference type="PROSITE-ProRule" id="PRU00169"/>
    </source>
</evidence>
<organism evidence="3 4">
    <name type="scientific">Dasania phycosphaerae</name>
    <dbReference type="NCBI Taxonomy" id="2950436"/>
    <lineage>
        <taxon>Bacteria</taxon>
        <taxon>Pseudomonadati</taxon>
        <taxon>Pseudomonadota</taxon>
        <taxon>Gammaproteobacteria</taxon>
        <taxon>Cellvibrionales</taxon>
        <taxon>Spongiibacteraceae</taxon>
        <taxon>Dasania</taxon>
    </lineage>
</organism>
<dbReference type="InterPro" id="IPR001789">
    <property type="entry name" value="Sig_transdc_resp-reg_receiver"/>
</dbReference>
<dbReference type="Gene3D" id="3.40.50.2300">
    <property type="match status" value="1"/>
</dbReference>
<feature type="domain" description="Response regulatory" evidence="2">
    <location>
        <begin position="6"/>
        <end position="133"/>
    </location>
</feature>
<dbReference type="PROSITE" id="PS50110">
    <property type="entry name" value="RESPONSE_REGULATORY"/>
    <property type="match status" value="1"/>
</dbReference>
<sequence>MLKNLTIAVIDDDLVDLEDIDRKIKTIAAKHPAIAFTVLLYNSSEQAMRDIKVKNDIALLILDIHMPEMDGIEFINHMAKENIHIPVLLTTGINPEIMHVADKIGRMSGVSVIEEAVKPISESALTKTLLKLELIY</sequence>
<dbReference type="Pfam" id="PF00072">
    <property type="entry name" value="Response_reg"/>
    <property type="match status" value="1"/>
</dbReference>
<reference evidence="3 4" key="1">
    <citation type="submission" date="2022-12" db="EMBL/GenBank/DDBJ databases">
        <title>Dasania phycosphaerae sp. nov., isolated from particulate material of the south coast of Korea.</title>
        <authorList>
            <person name="Jiang Y."/>
        </authorList>
    </citation>
    <scope>NUCLEOTIDE SEQUENCE [LARGE SCALE GENOMIC DNA]</scope>
    <source>
        <strain evidence="3 4">GY-19</strain>
    </source>
</reference>
<dbReference type="SUPFAM" id="SSF52172">
    <property type="entry name" value="CheY-like"/>
    <property type="match status" value="1"/>
</dbReference>
<keyword evidence="4" id="KW-1185">Reference proteome</keyword>
<protein>
    <submittedName>
        <fullName evidence="3">Response regulator</fullName>
    </submittedName>
</protein>
<dbReference type="InterPro" id="IPR011006">
    <property type="entry name" value="CheY-like_superfamily"/>
</dbReference>